<keyword evidence="3" id="KW-0732">Signal</keyword>
<organism evidence="8 9">
    <name type="scientific">Membranihabitans marinus</name>
    <dbReference type="NCBI Taxonomy" id="1227546"/>
    <lineage>
        <taxon>Bacteria</taxon>
        <taxon>Pseudomonadati</taxon>
        <taxon>Bacteroidota</taxon>
        <taxon>Saprospiria</taxon>
        <taxon>Saprospirales</taxon>
        <taxon>Saprospiraceae</taxon>
        <taxon>Membranihabitans</taxon>
    </lineage>
</organism>
<keyword evidence="5" id="KW-0998">Cell outer membrane</keyword>
<feature type="domain" description="RagB/SusD" evidence="6">
    <location>
        <begin position="422"/>
        <end position="636"/>
    </location>
</feature>
<name>A0A953HRY3_9BACT</name>
<evidence type="ECO:0000259" key="6">
    <source>
        <dbReference type="Pfam" id="PF07980"/>
    </source>
</evidence>
<dbReference type="PROSITE" id="PS51257">
    <property type="entry name" value="PROKAR_LIPOPROTEIN"/>
    <property type="match status" value="1"/>
</dbReference>
<dbReference type="AlphaFoldDB" id="A0A953HRY3"/>
<dbReference type="Proteomes" id="UP000753961">
    <property type="component" value="Unassembled WGS sequence"/>
</dbReference>
<evidence type="ECO:0000256" key="1">
    <source>
        <dbReference type="ARBA" id="ARBA00004442"/>
    </source>
</evidence>
<keyword evidence="4" id="KW-0472">Membrane</keyword>
<evidence type="ECO:0000313" key="9">
    <source>
        <dbReference type="Proteomes" id="UP000753961"/>
    </source>
</evidence>
<proteinExistence type="inferred from homology"/>
<accession>A0A953HRY3</accession>
<evidence type="ECO:0000313" key="8">
    <source>
        <dbReference type="EMBL" id="MBY5957171.1"/>
    </source>
</evidence>
<evidence type="ECO:0000256" key="5">
    <source>
        <dbReference type="ARBA" id="ARBA00023237"/>
    </source>
</evidence>
<dbReference type="InterPro" id="IPR011990">
    <property type="entry name" value="TPR-like_helical_dom_sf"/>
</dbReference>
<dbReference type="RefSeq" id="WP_222578694.1">
    <property type="nucleotide sequence ID" value="NZ_JAHVHU010000004.1"/>
</dbReference>
<dbReference type="InterPro" id="IPR033985">
    <property type="entry name" value="SusD-like_N"/>
</dbReference>
<dbReference type="Pfam" id="PF14322">
    <property type="entry name" value="SusD-like_3"/>
    <property type="match status" value="1"/>
</dbReference>
<dbReference type="Pfam" id="PF07980">
    <property type="entry name" value="SusD_RagB"/>
    <property type="match status" value="1"/>
</dbReference>
<dbReference type="EMBL" id="JAHVHU010000004">
    <property type="protein sequence ID" value="MBY5957171.1"/>
    <property type="molecule type" value="Genomic_DNA"/>
</dbReference>
<protein>
    <submittedName>
        <fullName evidence="8">RagB/SusD family nutrient uptake outer membrane protein</fullName>
    </submittedName>
</protein>
<sequence length="667" mass="76443">MKNYKKISLFVSALVLTLTLSCKDEFLDQKPLSTLSPENTFVDAAGLQTALDAALKGVFNQWNGDNEELLFNHNMSDASVVSATDKPDAFVDLRTYATPQNSRDNDAGRTRSFYEENYKQIKSCNTVIDYIDVPEWEGGTENQERNHLLGSAYFLRAFFYMQLTMDYGNVAFPLNVVSEARQDFKVFHMQGIWDQMIADLEYAVKWVKPKSELPKGQAPKDAVKILLAKYYMLNERFADAEQLMTEVINDPESRLFTDADVNVDFVRVGNNLNPFTGEELDGLDCNQPADAINLLHQDENNQKTSNPEGIWLVVNEPFLDGSQGRSASIRAWGPNFVSTNKGVKAPPAGTVTGMDIAQNERSKQMHKWGRSQGFGRPTNYAQYEIWNYDGVIDRQDYRHKKGNWFDMDMLIYDNPDLKGTEWYGKPVRLYEDGVLLCEDSIRCFYGYPLYKFYAANQEDQVKRQDGGKRDIYIMREAEAYLIRAEARFWQDNFQGAADDLNIIRQRANAMTMYTAGDVQTEGIGTILDERCRELFGEEYRHDEMVRMSVIFAKTGKQCYNGKSYSWDGNNMETSLSAKNFYYDRQMERNNFFREEVAWDTYPTTKYTIDPKHIFWPVYEPYLIGNVGNTLNQTTGYDGSEKNVEPLVHVVQTPGVPNIDPMDAIGAR</sequence>
<dbReference type="SUPFAM" id="SSF48452">
    <property type="entry name" value="TPR-like"/>
    <property type="match status" value="1"/>
</dbReference>
<reference evidence="8" key="1">
    <citation type="submission" date="2021-06" db="EMBL/GenBank/DDBJ databases">
        <title>44 bacteria genomes isolated from Dapeng, Shenzhen.</title>
        <authorList>
            <person name="Zheng W."/>
            <person name="Yu S."/>
            <person name="Huang Y."/>
        </authorList>
    </citation>
    <scope>NUCLEOTIDE SEQUENCE</scope>
    <source>
        <strain evidence="8">DP5N28-2</strain>
    </source>
</reference>
<keyword evidence="9" id="KW-1185">Reference proteome</keyword>
<comment type="subcellular location">
    <subcellularLocation>
        <location evidence="1">Cell outer membrane</location>
    </subcellularLocation>
</comment>
<dbReference type="InterPro" id="IPR012944">
    <property type="entry name" value="SusD_RagB_dom"/>
</dbReference>
<feature type="domain" description="SusD-like N-terminal" evidence="7">
    <location>
        <begin position="25"/>
        <end position="231"/>
    </location>
</feature>
<evidence type="ECO:0000259" key="7">
    <source>
        <dbReference type="Pfam" id="PF14322"/>
    </source>
</evidence>
<dbReference type="GO" id="GO:0009279">
    <property type="term" value="C:cell outer membrane"/>
    <property type="evidence" value="ECO:0007669"/>
    <property type="project" value="UniProtKB-SubCell"/>
</dbReference>
<evidence type="ECO:0000256" key="2">
    <source>
        <dbReference type="ARBA" id="ARBA00006275"/>
    </source>
</evidence>
<comment type="caution">
    <text evidence="8">The sequence shown here is derived from an EMBL/GenBank/DDBJ whole genome shotgun (WGS) entry which is preliminary data.</text>
</comment>
<comment type="similarity">
    <text evidence="2">Belongs to the SusD family.</text>
</comment>
<evidence type="ECO:0000256" key="3">
    <source>
        <dbReference type="ARBA" id="ARBA00022729"/>
    </source>
</evidence>
<evidence type="ECO:0000256" key="4">
    <source>
        <dbReference type="ARBA" id="ARBA00023136"/>
    </source>
</evidence>
<dbReference type="Gene3D" id="1.25.40.390">
    <property type="match status" value="1"/>
</dbReference>
<gene>
    <name evidence="8" type="ORF">KUV50_03425</name>
</gene>